<keyword evidence="4" id="KW-1185">Reference proteome</keyword>
<evidence type="ECO:0000313" key="3">
    <source>
        <dbReference type="EnsemblProtists" id="EOD32881"/>
    </source>
</evidence>
<sequence>MAGAVDRARVEASDVVEDLFNAGVRFAHLSRDNERRTKAFGHELGLETDWNSCIDLNEQSAAFSTQSSPMLGGGGVTKLPRGIGAVRPHLRDVDNVPLLVSMFCNCQPRTVREMIQIYQENCELVCVVGSCGAPLSASSELGAAEMLDSACCVAVLPDGHDLEQLTEWLLQGRSFLSNTRQAVFFGGFASIVLELLLIVADWTRLPPPQTPFQLLWVLLVLVPLLAFPLVLGPVDPRNKKEMVSKNEDHLANAPSAALYLVLRALPGAAGLCLLFADQSAVPVAEAARLPGSLVERAGAEPREALALAHAQLLTQWWATLLLAAHSASFAHRTLNDSQYSPFANRLWVRAAALAFGLESVAVFVQLGPARIPAILGQIPWYGHLVGVGMMLLAGIVDWIVKRHDRRAFERTNKGMYLEFTTKLGMHSPIEPGHLAPTSYLDE</sequence>
<accession>A0A0D3KAU6</accession>
<dbReference type="Proteomes" id="UP000013827">
    <property type="component" value="Unassembled WGS sequence"/>
</dbReference>
<dbReference type="InterPro" id="IPR039720">
    <property type="entry name" value="TMEM94"/>
</dbReference>
<feature type="domain" description="Cation-transporting P-type ATPase C-terminal" evidence="2">
    <location>
        <begin position="207"/>
        <end position="402"/>
    </location>
</feature>
<dbReference type="Gene3D" id="3.40.50.1000">
    <property type="entry name" value="HAD superfamily/HAD-like"/>
    <property type="match status" value="1"/>
</dbReference>
<keyword evidence="1" id="KW-0472">Membrane</keyword>
<dbReference type="PANTHER" id="PTHR13219:SF6">
    <property type="entry name" value="TRANSMEMBRANE PROTEIN 94"/>
    <property type="match status" value="1"/>
</dbReference>
<feature type="transmembrane region" description="Helical" evidence="1">
    <location>
        <begin position="378"/>
        <end position="400"/>
    </location>
</feature>
<dbReference type="InterPro" id="IPR006068">
    <property type="entry name" value="ATPase_P-typ_cation-transptr_C"/>
</dbReference>
<reference evidence="4" key="1">
    <citation type="journal article" date="2013" name="Nature">
        <title>Pan genome of the phytoplankton Emiliania underpins its global distribution.</title>
        <authorList>
            <person name="Read B.A."/>
            <person name="Kegel J."/>
            <person name="Klute M.J."/>
            <person name="Kuo A."/>
            <person name="Lefebvre S.C."/>
            <person name="Maumus F."/>
            <person name="Mayer C."/>
            <person name="Miller J."/>
            <person name="Monier A."/>
            <person name="Salamov A."/>
            <person name="Young J."/>
            <person name="Aguilar M."/>
            <person name="Claverie J.M."/>
            <person name="Frickenhaus S."/>
            <person name="Gonzalez K."/>
            <person name="Herman E.K."/>
            <person name="Lin Y.C."/>
            <person name="Napier J."/>
            <person name="Ogata H."/>
            <person name="Sarno A.F."/>
            <person name="Shmutz J."/>
            <person name="Schroeder D."/>
            <person name="de Vargas C."/>
            <person name="Verret F."/>
            <person name="von Dassow P."/>
            <person name="Valentin K."/>
            <person name="Van de Peer Y."/>
            <person name="Wheeler G."/>
            <person name="Dacks J.B."/>
            <person name="Delwiche C.F."/>
            <person name="Dyhrman S.T."/>
            <person name="Glockner G."/>
            <person name="John U."/>
            <person name="Richards T."/>
            <person name="Worden A.Z."/>
            <person name="Zhang X."/>
            <person name="Grigoriev I.V."/>
            <person name="Allen A.E."/>
            <person name="Bidle K."/>
            <person name="Borodovsky M."/>
            <person name="Bowler C."/>
            <person name="Brownlee C."/>
            <person name="Cock J.M."/>
            <person name="Elias M."/>
            <person name="Gladyshev V.N."/>
            <person name="Groth M."/>
            <person name="Guda C."/>
            <person name="Hadaegh A."/>
            <person name="Iglesias-Rodriguez M.D."/>
            <person name="Jenkins J."/>
            <person name="Jones B.M."/>
            <person name="Lawson T."/>
            <person name="Leese F."/>
            <person name="Lindquist E."/>
            <person name="Lobanov A."/>
            <person name="Lomsadze A."/>
            <person name="Malik S.B."/>
            <person name="Marsh M.E."/>
            <person name="Mackinder L."/>
            <person name="Mock T."/>
            <person name="Mueller-Roeber B."/>
            <person name="Pagarete A."/>
            <person name="Parker M."/>
            <person name="Probert I."/>
            <person name="Quesneville H."/>
            <person name="Raines C."/>
            <person name="Rensing S.A."/>
            <person name="Riano-Pachon D.M."/>
            <person name="Richier S."/>
            <person name="Rokitta S."/>
            <person name="Shiraiwa Y."/>
            <person name="Soanes D.M."/>
            <person name="van der Giezen M."/>
            <person name="Wahlund T.M."/>
            <person name="Williams B."/>
            <person name="Wilson W."/>
            <person name="Wolfe G."/>
            <person name="Wurch L.L."/>
        </authorList>
    </citation>
    <scope>NUCLEOTIDE SEQUENCE</scope>
</reference>
<dbReference type="Gene3D" id="1.20.1110.10">
    <property type="entry name" value="Calcium-transporting ATPase, transmembrane domain"/>
    <property type="match status" value="1"/>
</dbReference>
<evidence type="ECO:0000313" key="4">
    <source>
        <dbReference type="Proteomes" id="UP000013827"/>
    </source>
</evidence>
<feature type="transmembrane region" description="Helical" evidence="1">
    <location>
        <begin position="346"/>
        <end position="366"/>
    </location>
</feature>
<proteinExistence type="predicted"/>
<keyword evidence="1" id="KW-0812">Transmembrane</keyword>
<dbReference type="HOGENOM" id="CLU_620303_0_0_1"/>
<name>A0A0D3KAU6_EMIH1</name>
<dbReference type="SUPFAM" id="SSF81665">
    <property type="entry name" value="Calcium ATPase, transmembrane domain M"/>
    <property type="match status" value="1"/>
</dbReference>
<evidence type="ECO:0000256" key="1">
    <source>
        <dbReference type="SAM" id="Phobius"/>
    </source>
</evidence>
<dbReference type="AlphaFoldDB" id="A0A0D3KAU6"/>
<feature type="transmembrane region" description="Helical" evidence="1">
    <location>
        <begin position="214"/>
        <end position="235"/>
    </location>
</feature>
<feature type="transmembrane region" description="Helical" evidence="1">
    <location>
        <begin position="182"/>
        <end position="202"/>
    </location>
</feature>
<dbReference type="InterPro" id="IPR023214">
    <property type="entry name" value="HAD_sf"/>
</dbReference>
<dbReference type="eggNOG" id="KOG4383">
    <property type="taxonomic scope" value="Eukaryota"/>
</dbReference>
<protein>
    <recommendedName>
        <fullName evidence="2">Cation-transporting P-type ATPase C-terminal domain-containing protein</fullName>
    </recommendedName>
</protein>
<evidence type="ECO:0000259" key="2">
    <source>
        <dbReference type="Pfam" id="PF00689"/>
    </source>
</evidence>
<dbReference type="PANTHER" id="PTHR13219">
    <property type="entry name" value="TRANSMEMBRANE PROTEIN 94"/>
    <property type="match status" value="1"/>
</dbReference>
<dbReference type="Pfam" id="PF00689">
    <property type="entry name" value="Cation_ATPase_C"/>
    <property type="match status" value="1"/>
</dbReference>
<organism evidence="3 4">
    <name type="scientific">Emiliania huxleyi (strain CCMP1516)</name>
    <dbReference type="NCBI Taxonomy" id="280463"/>
    <lineage>
        <taxon>Eukaryota</taxon>
        <taxon>Haptista</taxon>
        <taxon>Haptophyta</taxon>
        <taxon>Prymnesiophyceae</taxon>
        <taxon>Isochrysidales</taxon>
        <taxon>Noelaerhabdaceae</taxon>
        <taxon>Emiliania</taxon>
    </lineage>
</organism>
<dbReference type="GeneID" id="17278154"/>
<dbReference type="PaxDb" id="2903-EOD32881"/>
<keyword evidence="1" id="KW-1133">Transmembrane helix</keyword>
<dbReference type="EnsemblProtists" id="EOD32881">
    <property type="protein sequence ID" value="EOD32881"/>
    <property type="gene ID" value="EMIHUDRAFT_455937"/>
</dbReference>
<dbReference type="RefSeq" id="XP_005785310.1">
    <property type="nucleotide sequence ID" value="XM_005785253.1"/>
</dbReference>
<dbReference type="InterPro" id="IPR023298">
    <property type="entry name" value="ATPase_P-typ_TM_dom_sf"/>
</dbReference>
<dbReference type="KEGG" id="ehx:EMIHUDRAFT_455937"/>
<reference evidence="3" key="2">
    <citation type="submission" date="2024-10" db="UniProtKB">
        <authorList>
            <consortium name="EnsemblProtists"/>
        </authorList>
    </citation>
    <scope>IDENTIFICATION</scope>
</reference>